<dbReference type="EMBL" id="LYOS01000001">
    <property type="protein sequence ID" value="OFV68604.1"/>
    <property type="molecule type" value="Genomic_DNA"/>
</dbReference>
<dbReference type="SUPFAM" id="SSF53383">
    <property type="entry name" value="PLP-dependent transferases"/>
    <property type="match status" value="1"/>
</dbReference>
<evidence type="ECO:0000256" key="2">
    <source>
        <dbReference type="ARBA" id="ARBA00007441"/>
    </source>
</evidence>
<reference evidence="8" key="1">
    <citation type="submission" date="2016-05" db="EMBL/GenBank/DDBJ databases">
        <title>Microbial consortia oxidize butane by reversing methanogenesis.</title>
        <authorList>
            <person name="Laso-Perez R."/>
            <person name="Richter M."/>
            <person name="Wegener G."/>
            <person name="Musat F."/>
        </authorList>
    </citation>
    <scope>NUCLEOTIDE SEQUENCE [LARGE SCALE GENOMIC DNA]</scope>
    <source>
        <strain evidence="8">BOX2</strain>
    </source>
</reference>
<keyword evidence="5" id="KW-0808">Transferase</keyword>
<dbReference type="InterPro" id="IPR004839">
    <property type="entry name" value="Aminotransferase_I/II_large"/>
</dbReference>
<dbReference type="STRING" id="1838285.SCAL_000280"/>
<dbReference type="Gene3D" id="3.90.1150.10">
    <property type="entry name" value="Aspartate Aminotransferase, domain 1"/>
    <property type="match status" value="1"/>
</dbReference>
<sequence>MAKFAAKLGEIDLSGIRKLFEAAGSDAINLGLGQPDFETPRHVREAAKRAIDAGFTGYTHGKGILKLREAIRQKFLRNNGFEVGVEDIIVTSGASEALHIALEALINPGDGVLIPDPGFVSYFTLTKIAGGIPKSLKLDENFRLDPDTLAEEIQPNDRVLILNSPSNPTGKVQNRADIRAYTEIAKDYGLTIISDEVYEELIYEGSHVSPASFTEDVVTINAVSKTYSMTGWRLGYMGAPPDYIEEMLKVHQYIQACASSISQFAALEALTGPQDCVSSMRDEFKARRDLLVGGLNRLGFEFPIPEGAFYLFLKVEDEMAFVSKLLENGVVTTPGSSFGRNGRGYVRLSYATSGADIERALKIIEEVWVRDR</sequence>
<keyword evidence="6" id="KW-0663">Pyridoxal phosphate</keyword>
<evidence type="ECO:0000256" key="5">
    <source>
        <dbReference type="ARBA" id="ARBA00022679"/>
    </source>
</evidence>
<evidence type="ECO:0000256" key="1">
    <source>
        <dbReference type="ARBA" id="ARBA00001933"/>
    </source>
</evidence>
<dbReference type="CDD" id="cd00609">
    <property type="entry name" value="AAT_like"/>
    <property type="match status" value="1"/>
</dbReference>
<proteinExistence type="inferred from homology"/>
<dbReference type="PATRIC" id="fig|1838285.3.peg.283"/>
<dbReference type="GO" id="GO:0030170">
    <property type="term" value="F:pyridoxal phosphate binding"/>
    <property type="evidence" value="ECO:0007669"/>
    <property type="project" value="InterPro"/>
</dbReference>
<evidence type="ECO:0000313" key="9">
    <source>
        <dbReference type="Proteomes" id="UP000186940"/>
    </source>
</evidence>
<comment type="cofactor">
    <cofactor evidence="1">
        <name>pyridoxal 5'-phosphate</name>
        <dbReference type="ChEBI" id="CHEBI:597326"/>
    </cofactor>
</comment>
<dbReference type="InterPro" id="IPR015422">
    <property type="entry name" value="PyrdxlP-dep_Trfase_small"/>
</dbReference>
<dbReference type="FunFam" id="3.40.640.10:FF:000033">
    <property type="entry name" value="Aspartate aminotransferase"/>
    <property type="match status" value="1"/>
</dbReference>
<dbReference type="AlphaFoldDB" id="A0A1F2PC52"/>
<name>A0A1F2PC52_9EURY</name>
<dbReference type="Pfam" id="PF00155">
    <property type="entry name" value="Aminotran_1_2"/>
    <property type="match status" value="1"/>
</dbReference>
<keyword evidence="9" id="KW-1185">Reference proteome</keyword>
<dbReference type="Proteomes" id="UP000186940">
    <property type="component" value="Unassembled WGS sequence"/>
</dbReference>
<evidence type="ECO:0000256" key="4">
    <source>
        <dbReference type="ARBA" id="ARBA00022576"/>
    </source>
</evidence>
<comment type="similarity">
    <text evidence="2">Belongs to the class-I pyridoxal-phosphate-dependent aminotransferase family.</text>
</comment>
<dbReference type="PANTHER" id="PTHR46383:SF3">
    <property type="entry name" value="ASPARTATE AMINOTRANSFERASE-RELATED"/>
    <property type="match status" value="1"/>
</dbReference>
<evidence type="ECO:0000313" key="8">
    <source>
        <dbReference type="EMBL" id="OFV68604.1"/>
    </source>
</evidence>
<dbReference type="PANTHER" id="PTHR46383">
    <property type="entry name" value="ASPARTATE AMINOTRANSFERASE"/>
    <property type="match status" value="1"/>
</dbReference>
<protein>
    <submittedName>
        <fullName evidence="8">Class I and II aminotransferase</fullName>
    </submittedName>
</protein>
<dbReference type="GO" id="GO:0006520">
    <property type="term" value="P:amino acid metabolic process"/>
    <property type="evidence" value="ECO:0007669"/>
    <property type="project" value="InterPro"/>
</dbReference>
<organism evidence="8 9">
    <name type="scientific">Candidatus Syntropharchaeum caldarium</name>
    <dbReference type="NCBI Taxonomy" id="1838285"/>
    <lineage>
        <taxon>Archaea</taxon>
        <taxon>Methanobacteriati</taxon>
        <taxon>Methanobacteriota</taxon>
        <taxon>Stenosarchaea group</taxon>
        <taxon>Methanomicrobia</taxon>
        <taxon>Methanosarcinales</taxon>
        <taxon>ANME-2 cluster</taxon>
        <taxon>Candidatus Syntropharchaeum</taxon>
    </lineage>
</organism>
<evidence type="ECO:0000256" key="6">
    <source>
        <dbReference type="ARBA" id="ARBA00022898"/>
    </source>
</evidence>
<evidence type="ECO:0000259" key="7">
    <source>
        <dbReference type="Pfam" id="PF00155"/>
    </source>
</evidence>
<accession>A0A1F2PC52</accession>
<gene>
    <name evidence="8" type="ORF">SCAL_000280</name>
</gene>
<feature type="domain" description="Aminotransferase class I/classII large" evidence="7">
    <location>
        <begin position="26"/>
        <end position="364"/>
    </location>
</feature>
<evidence type="ECO:0000256" key="3">
    <source>
        <dbReference type="ARBA" id="ARBA00011738"/>
    </source>
</evidence>
<dbReference type="Gene3D" id="3.40.640.10">
    <property type="entry name" value="Type I PLP-dependent aspartate aminotransferase-like (Major domain)"/>
    <property type="match status" value="1"/>
</dbReference>
<keyword evidence="4 8" id="KW-0032">Aminotransferase</keyword>
<dbReference type="InterPro" id="IPR015424">
    <property type="entry name" value="PyrdxlP-dep_Trfase"/>
</dbReference>
<dbReference type="InterPro" id="IPR050596">
    <property type="entry name" value="AspAT/PAT-like"/>
</dbReference>
<comment type="subunit">
    <text evidence="3">Homodimer.</text>
</comment>
<comment type="caution">
    <text evidence="8">The sequence shown here is derived from an EMBL/GenBank/DDBJ whole genome shotgun (WGS) entry which is preliminary data.</text>
</comment>
<dbReference type="GO" id="GO:0008483">
    <property type="term" value="F:transaminase activity"/>
    <property type="evidence" value="ECO:0007669"/>
    <property type="project" value="UniProtKB-KW"/>
</dbReference>
<dbReference type="InterPro" id="IPR015421">
    <property type="entry name" value="PyrdxlP-dep_Trfase_major"/>
</dbReference>